<reference evidence="1" key="1">
    <citation type="journal article" date="2003" name="Genome Biol.">
        <title>An integrated gene annotation and transcriptional profiling approach towards the full gene content of the Drosophila genome.</title>
        <authorList>
            <person name="Hild M."/>
            <person name="Beckmann B."/>
            <person name="Haas S.A."/>
            <person name="Koch B."/>
            <person name="Solovyev V."/>
            <person name="Busold C."/>
            <person name="Fellenberg K."/>
            <person name="Boutros M."/>
            <person name="Vingron M."/>
            <person name="Sauer F."/>
            <person name="Hoheisel J.D."/>
            <person name="Paro R."/>
        </authorList>
    </citation>
    <scope>NUCLEOTIDE SEQUENCE</scope>
</reference>
<evidence type="ECO:0000313" key="1">
    <source>
        <dbReference type="EMBL" id="DAA04002.1"/>
    </source>
</evidence>
<gene>
    <name evidence="1" type="ORF">HDC13282</name>
</gene>
<organism evidence="1">
    <name type="scientific">Drosophila melanogaster</name>
    <name type="common">Fruit fly</name>
    <dbReference type="NCBI Taxonomy" id="7227"/>
    <lineage>
        <taxon>Eukaryota</taxon>
        <taxon>Metazoa</taxon>
        <taxon>Ecdysozoa</taxon>
        <taxon>Arthropoda</taxon>
        <taxon>Hexapoda</taxon>
        <taxon>Insecta</taxon>
        <taxon>Pterygota</taxon>
        <taxon>Neoptera</taxon>
        <taxon>Endopterygota</taxon>
        <taxon>Diptera</taxon>
        <taxon>Brachycera</taxon>
        <taxon>Muscomorpha</taxon>
        <taxon>Ephydroidea</taxon>
        <taxon>Drosophilidae</taxon>
        <taxon>Drosophila</taxon>
        <taxon>Sophophora</taxon>
    </lineage>
</organism>
<dbReference type="EMBL" id="BK002496">
    <property type="protein sequence ID" value="DAA04002.1"/>
    <property type="molecule type" value="Genomic_DNA"/>
</dbReference>
<name>Q6IK70_DROME</name>
<protein>
    <submittedName>
        <fullName evidence="1">HDC13282</fullName>
    </submittedName>
</protein>
<sequence>MASNFINEIAAKFKVLFGQNNVSVCGECGKRLGNAGKCGESVWESEAVDRPTIDLGILSLKCHRHRNHLKTLSQQHWPECSASRFSNSHHPERFDNAKSRDTRILGCSGAGVQGYGNPLKHGNTEKQDQEARGLRFTSNFCRAYILSLSCVPCVITLINFAKFAQLNSGPGNVRIRQDTPGYGRICLDLPVNTH</sequence>
<dbReference type="AlphaFoldDB" id="Q6IK70"/>
<accession>Q6IK70</accession>
<proteinExistence type="predicted"/>